<evidence type="ECO:0000313" key="1">
    <source>
        <dbReference type="EMBL" id="CRF31332.1"/>
    </source>
</evidence>
<accession>A0A0G4K314</accession>
<dbReference type="Proteomes" id="UP000043763">
    <property type="component" value="Unassembled WGS sequence"/>
</dbReference>
<sequence length="245" mass="28348">MDKDFKQQFDKVKHLLLPGFDLDKPFKDKKFNDTELDILDIGEVNLSSGKIIACDPLAYMYDDQVSPFIQTVKPNKYKVSLLIIKDEERISIAKISFSDKEPKRYELAVTGEEDLSEVEEGEFFGYPVDAGMGCFCDYDAAKKYFEYENKLEEESGGDFDNRYDDLFSDLLEDNAKKNPKYQSEYGDWLNWNVPESDSNIVLFTSGYGDGYYPSYFAYDENDNICALYTIFIDLNDEEDEDSNDE</sequence>
<dbReference type="RefSeq" id="WP_048593230.1">
    <property type="nucleotide sequence ID" value="NZ_CVLB01000001.1"/>
</dbReference>
<dbReference type="InterPro" id="IPR025335">
    <property type="entry name" value="DUF4241"/>
</dbReference>
<gene>
    <name evidence="1" type="ORF">BRSU_0016</name>
</gene>
<evidence type="ECO:0000313" key="2">
    <source>
        <dbReference type="Proteomes" id="UP000043763"/>
    </source>
</evidence>
<evidence type="ECO:0008006" key="3">
    <source>
        <dbReference type="Google" id="ProtNLM"/>
    </source>
</evidence>
<keyword evidence="2" id="KW-1185">Reference proteome</keyword>
<dbReference type="AlphaFoldDB" id="A0A0G4K314"/>
<proteinExistence type="predicted"/>
<protein>
    <recommendedName>
        <fullName evidence="3">DUF4241 domain-containing protein</fullName>
    </recommendedName>
</protein>
<reference evidence="2" key="1">
    <citation type="submission" date="2015-04" db="EMBL/GenBank/DDBJ databases">
        <authorList>
            <person name="Mushtaq Mamoona"/>
        </authorList>
    </citation>
    <scope>NUCLEOTIDE SEQUENCE [LARGE SCALE GENOMIC DNA]</scope>
    <source>
        <strain evidence="2">AN4859/03</strain>
    </source>
</reference>
<dbReference type="Pfam" id="PF14025">
    <property type="entry name" value="DUF4241"/>
    <property type="match status" value="1"/>
</dbReference>
<dbReference type="EMBL" id="CVLB01000001">
    <property type="protein sequence ID" value="CRF31332.1"/>
    <property type="molecule type" value="Genomic_DNA"/>
</dbReference>
<dbReference type="OrthoDB" id="9789980at2"/>
<name>A0A0G4K314_9SPIR</name>
<organism evidence="1 2">
    <name type="scientific">Brachyspira suanatina</name>
    <dbReference type="NCBI Taxonomy" id="381802"/>
    <lineage>
        <taxon>Bacteria</taxon>
        <taxon>Pseudomonadati</taxon>
        <taxon>Spirochaetota</taxon>
        <taxon>Spirochaetia</taxon>
        <taxon>Brachyspirales</taxon>
        <taxon>Brachyspiraceae</taxon>
        <taxon>Brachyspira</taxon>
    </lineage>
</organism>